<dbReference type="InterPro" id="IPR037004">
    <property type="entry name" value="Exonuc_VII_ssu_sf"/>
</dbReference>
<dbReference type="Proteomes" id="UP000184368">
    <property type="component" value="Unassembled WGS sequence"/>
</dbReference>
<evidence type="ECO:0000256" key="3">
    <source>
        <dbReference type="ARBA" id="ARBA00022722"/>
    </source>
</evidence>
<dbReference type="SUPFAM" id="SSF116842">
    <property type="entry name" value="XseB-like"/>
    <property type="match status" value="1"/>
</dbReference>
<dbReference type="GO" id="GO:0009318">
    <property type="term" value="C:exodeoxyribonuclease VII complex"/>
    <property type="evidence" value="ECO:0007669"/>
    <property type="project" value="UniProtKB-UniRule"/>
</dbReference>
<keyword evidence="2" id="KW-0963">Cytoplasm</keyword>
<keyword evidence="5" id="KW-0269">Exonuclease</keyword>
<protein>
    <recommendedName>
        <fullName evidence="6">Exodeoxyribonuclease VII small subunit</fullName>
        <ecNumber evidence="6">3.1.11.6</ecNumber>
    </recommendedName>
</protein>
<comment type="similarity">
    <text evidence="1">Belongs to the XseB family.</text>
</comment>
<proteinExistence type="inferred from homology"/>
<dbReference type="EMBL" id="FQUO01000001">
    <property type="protein sequence ID" value="SHE41464.1"/>
    <property type="molecule type" value="Genomic_DNA"/>
</dbReference>
<dbReference type="AlphaFoldDB" id="A0A1M4TAU7"/>
<name>A0A1M4TAU7_9BACT</name>
<dbReference type="EC" id="3.1.11.6" evidence="6"/>
<dbReference type="InterPro" id="IPR003761">
    <property type="entry name" value="Exonuc_VII_S"/>
</dbReference>
<evidence type="ECO:0000256" key="6">
    <source>
        <dbReference type="NCBIfam" id="TIGR01280"/>
    </source>
</evidence>
<dbReference type="Gene3D" id="1.10.287.1040">
    <property type="entry name" value="Exonuclease VII, small subunit"/>
    <property type="match status" value="1"/>
</dbReference>
<keyword evidence="4" id="KW-0378">Hydrolase</keyword>
<keyword evidence="8" id="KW-1185">Reference proteome</keyword>
<dbReference type="GO" id="GO:0006308">
    <property type="term" value="P:DNA catabolic process"/>
    <property type="evidence" value="ECO:0007669"/>
    <property type="project" value="UniProtKB-UniRule"/>
</dbReference>
<evidence type="ECO:0000256" key="2">
    <source>
        <dbReference type="ARBA" id="ARBA00022490"/>
    </source>
</evidence>
<keyword evidence="3" id="KW-0540">Nuclease</keyword>
<evidence type="ECO:0000256" key="5">
    <source>
        <dbReference type="ARBA" id="ARBA00022839"/>
    </source>
</evidence>
<dbReference type="OrthoDB" id="9813898at2"/>
<accession>A0A1M4TAU7</accession>
<evidence type="ECO:0000256" key="4">
    <source>
        <dbReference type="ARBA" id="ARBA00022801"/>
    </source>
</evidence>
<dbReference type="STRING" id="1302690.BUE76_01390"/>
<organism evidence="7 8">
    <name type="scientific">Cnuella takakiae</name>
    <dbReference type="NCBI Taxonomy" id="1302690"/>
    <lineage>
        <taxon>Bacteria</taxon>
        <taxon>Pseudomonadati</taxon>
        <taxon>Bacteroidota</taxon>
        <taxon>Chitinophagia</taxon>
        <taxon>Chitinophagales</taxon>
        <taxon>Chitinophagaceae</taxon>
        <taxon>Cnuella</taxon>
    </lineage>
</organism>
<evidence type="ECO:0000313" key="7">
    <source>
        <dbReference type="EMBL" id="SHE41464.1"/>
    </source>
</evidence>
<reference evidence="7 8" key="1">
    <citation type="submission" date="2016-11" db="EMBL/GenBank/DDBJ databases">
        <authorList>
            <person name="Jaros S."/>
            <person name="Januszkiewicz K."/>
            <person name="Wedrychowicz H."/>
        </authorList>
    </citation>
    <scope>NUCLEOTIDE SEQUENCE [LARGE SCALE GENOMIC DNA]</scope>
    <source>
        <strain evidence="7 8">DSM 26897</strain>
    </source>
</reference>
<dbReference type="NCBIfam" id="TIGR01280">
    <property type="entry name" value="xseB"/>
    <property type="match status" value="1"/>
</dbReference>
<dbReference type="GO" id="GO:0008855">
    <property type="term" value="F:exodeoxyribonuclease VII activity"/>
    <property type="evidence" value="ECO:0007669"/>
    <property type="project" value="UniProtKB-UniRule"/>
</dbReference>
<dbReference type="RefSeq" id="WP_073039364.1">
    <property type="nucleotide sequence ID" value="NZ_FQUO01000001.1"/>
</dbReference>
<sequence length="68" mass="7636">METSLTYEKAYQELKQLAHEIEAESVSVDVLAEKVKRASFLIGYCQDKLRSTEKEVNNIIGQMNLGGS</sequence>
<dbReference type="Pfam" id="PF02609">
    <property type="entry name" value="Exonuc_VII_S"/>
    <property type="match status" value="1"/>
</dbReference>
<evidence type="ECO:0000313" key="8">
    <source>
        <dbReference type="Proteomes" id="UP000184368"/>
    </source>
</evidence>
<evidence type="ECO:0000256" key="1">
    <source>
        <dbReference type="ARBA" id="ARBA00009998"/>
    </source>
</evidence>
<gene>
    <name evidence="7" type="ORF">SAMN05444008_101366</name>
</gene>